<dbReference type="InterPro" id="IPR031337">
    <property type="entry name" value="KDPG/KHG_AS_1"/>
</dbReference>
<evidence type="ECO:0000256" key="2">
    <source>
        <dbReference type="ARBA" id="ARBA00004736"/>
    </source>
</evidence>
<dbReference type="GO" id="GO:0008675">
    <property type="term" value="F:2-dehydro-3-deoxy-phosphogluconate aldolase activity"/>
    <property type="evidence" value="ECO:0007669"/>
    <property type="project" value="UniProtKB-EC"/>
</dbReference>
<protein>
    <recommendedName>
        <fullName evidence="5">2-dehydro-3-deoxy-phosphogluconate aldolase</fullName>
        <ecNumber evidence="5">4.1.2.14</ecNumber>
    </recommendedName>
</protein>
<keyword evidence="7" id="KW-0704">Schiff base</keyword>
<comment type="subunit">
    <text evidence="4">Homotrimer.</text>
</comment>
<dbReference type="SUPFAM" id="SSF51569">
    <property type="entry name" value="Aldolase"/>
    <property type="match status" value="1"/>
</dbReference>
<dbReference type="Proteomes" id="UP001409585">
    <property type="component" value="Unassembled WGS sequence"/>
</dbReference>
<dbReference type="Pfam" id="PF01081">
    <property type="entry name" value="Aldolase"/>
    <property type="match status" value="1"/>
</dbReference>
<keyword evidence="8" id="KW-0119">Carbohydrate metabolism</keyword>
<dbReference type="InterPro" id="IPR000887">
    <property type="entry name" value="Aldlse_KDPG_KHG"/>
</dbReference>
<comment type="pathway">
    <text evidence="2">Carbohydrate acid metabolism; 2-dehydro-3-deoxy-D-gluconate degradation; D-glyceraldehyde 3-phosphate and pyruvate from 2-dehydro-3-deoxy-D-gluconate: step 2/2.</text>
</comment>
<dbReference type="PANTHER" id="PTHR30246:SF1">
    <property type="entry name" value="2-DEHYDRO-3-DEOXY-6-PHOSPHOGALACTONATE ALDOLASE-RELATED"/>
    <property type="match status" value="1"/>
</dbReference>
<evidence type="ECO:0000313" key="9">
    <source>
        <dbReference type="EMBL" id="GAA4948546.1"/>
    </source>
</evidence>
<proteinExistence type="inferred from homology"/>
<evidence type="ECO:0000256" key="5">
    <source>
        <dbReference type="ARBA" id="ARBA00013063"/>
    </source>
</evidence>
<evidence type="ECO:0000256" key="7">
    <source>
        <dbReference type="ARBA" id="ARBA00023270"/>
    </source>
</evidence>
<dbReference type="Gene3D" id="3.20.20.70">
    <property type="entry name" value="Aldolase class I"/>
    <property type="match status" value="1"/>
</dbReference>
<keyword evidence="10" id="KW-1185">Reference proteome</keyword>
<dbReference type="RefSeq" id="WP_345424167.1">
    <property type="nucleotide sequence ID" value="NZ_AP031496.1"/>
</dbReference>
<evidence type="ECO:0000256" key="8">
    <source>
        <dbReference type="ARBA" id="ARBA00023277"/>
    </source>
</evidence>
<dbReference type="CDD" id="cd00452">
    <property type="entry name" value="KDPG_aldolase"/>
    <property type="match status" value="1"/>
</dbReference>
<dbReference type="PROSITE" id="PS00159">
    <property type="entry name" value="ALDOLASE_KDPG_KHG_1"/>
    <property type="match status" value="1"/>
</dbReference>
<dbReference type="EC" id="4.1.2.14" evidence="5"/>
<dbReference type="PANTHER" id="PTHR30246">
    <property type="entry name" value="2-KETO-3-DEOXY-6-PHOSPHOGLUCONATE ALDOLASE"/>
    <property type="match status" value="1"/>
</dbReference>
<evidence type="ECO:0000256" key="3">
    <source>
        <dbReference type="ARBA" id="ARBA00006906"/>
    </source>
</evidence>
<comment type="catalytic activity">
    <reaction evidence="1">
        <text>2-dehydro-3-deoxy-6-phospho-D-gluconate = D-glyceraldehyde 3-phosphate + pyruvate</text>
        <dbReference type="Rhea" id="RHEA:17089"/>
        <dbReference type="ChEBI" id="CHEBI:15361"/>
        <dbReference type="ChEBI" id="CHEBI:57569"/>
        <dbReference type="ChEBI" id="CHEBI:59776"/>
        <dbReference type="EC" id="4.1.2.14"/>
    </reaction>
</comment>
<dbReference type="NCBIfam" id="NF004325">
    <property type="entry name" value="PRK05718.1"/>
    <property type="match status" value="1"/>
</dbReference>
<dbReference type="InterPro" id="IPR013785">
    <property type="entry name" value="Aldolase_TIM"/>
</dbReference>
<comment type="similarity">
    <text evidence="3">Belongs to the KHG/KDPG aldolase family.</text>
</comment>
<name>A0AAV3U4M4_9ALTE</name>
<comment type="caution">
    <text evidence="9">The sequence shown here is derived from an EMBL/GenBank/DDBJ whole genome shotgun (WGS) entry which is preliminary data.</text>
</comment>
<evidence type="ECO:0000256" key="6">
    <source>
        <dbReference type="ARBA" id="ARBA00023239"/>
    </source>
</evidence>
<dbReference type="AlphaFoldDB" id="A0AAV3U4M4"/>
<dbReference type="EMBL" id="BAABLX010000028">
    <property type="protein sequence ID" value="GAA4948546.1"/>
    <property type="molecule type" value="Genomic_DNA"/>
</dbReference>
<evidence type="ECO:0000256" key="1">
    <source>
        <dbReference type="ARBA" id="ARBA00000654"/>
    </source>
</evidence>
<keyword evidence="6" id="KW-0456">Lyase</keyword>
<dbReference type="PROSITE" id="PS00160">
    <property type="entry name" value="ALDOLASE_KDPG_KHG_2"/>
    <property type="match status" value="1"/>
</dbReference>
<organism evidence="9 10">
    <name type="scientific">Halioxenophilus aromaticivorans</name>
    <dbReference type="NCBI Taxonomy" id="1306992"/>
    <lineage>
        <taxon>Bacteria</taxon>
        <taxon>Pseudomonadati</taxon>
        <taxon>Pseudomonadota</taxon>
        <taxon>Gammaproteobacteria</taxon>
        <taxon>Alteromonadales</taxon>
        <taxon>Alteromonadaceae</taxon>
        <taxon>Halioxenophilus</taxon>
    </lineage>
</organism>
<dbReference type="InterPro" id="IPR031338">
    <property type="entry name" value="KDPG/KHG_AS_2"/>
</dbReference>
<sequence length="212" mass="21997">MSSIALAKTLQNVQVLPVLTVTNPDQAVQLCQALYKGGINAVEITLRTAAGLESLAVVKRELPEVVVAAGTVCNAEQVAAVKEAGVDFGVSPASTPALLHAINEAELPFIPGVATPSEAMYAAECGFNHLKLFPATAVGGLKLLKSIAAPLPELGFCPTGGLNQDNFLEFLNLPNVYCVGGSWMVNSADLNAGNWQAITDAAQKVTDAIAQQ</sequence>
<dbReference type="NCBIfam" id="TIGR01182">
    <property type="entry name" value="eda"/>
    <property type="match status" value="1"/>
</dbReference>
<reference evidence="10" key="1">
    <citation type="journal article" date="2019" name="Int. J. Syst. Evol. Microbiol.">
        <title>The Global Catalogue of Microorganisms (GCM) 10K type strain sequencing project: providing services to taxonomists for standard genome sequencing and annotation.</title>
        <authorList>
            <consortium name="The Broad Institute Genomics Platform"/>
            <consortium name="The Broad Institute Genome Sequencing Center for Infectious Disease"/>
            <person name="Wu L."/>
            <person name="Ma J."/>
        </authorList>
    </citation>
    <scope>NUCLEOTIDE SEQUENCE [LARGE SCALE GENOMIC DNA]</scope>
    <source>
        <strain evidence="10">JCM 19134</strain>
    </source>
</reference>
<gene>
    <name evidence="9" type="ORF">GCM10025791_30690</name>
</gene>
<accession>A0AAV3U4M4</accession>
<evidence type="ECO:0000313" key="10">
    <source>
        <dbReference type="Proteomes" id="UP001409585"/>
    </source>
</evidence>
<evidence type="ECO:0000256" key="4">
    <source>
        <dbReference type="ARBA" id="ARBA00011233"/>
    </source>
</evidence>